<name>A0AAW1LP89_SAPOF</name>
<keyword evidence="11" id="KW-1185">Reference proteome</keyword>
<keyword evidence="5 9" id="KW-0378">Hydrolase</keyword>
<comment type="caution">
    <text evidence="10">The sequence shown here is derived from an EMBL/GenBank/DDBJ whole genome shotgun (WGS) entry which is preliminary data.</text>
</comment>
<evidence type="ECO:0000256" key="5">
    <source>
        <dbReference type="ARBA" id="ARBA00022801"/>
    </source>
</evidence>
<keyword evidence="6 9" id="KW-0326">Glycosidase</keyword>
<protein>
    <recommendedName>
        <fullName evidence="12">Polygalacturonase</fullName>
    </recommendedName>
</protein>
<dbReference type="PANTHER" id="PTHR31375">
    <property type="match status" value="1"/>
</dbReference>
<dbReference type="Proteomes" id="UP001443914">
    <property type="component" value="Unassembled WGS sequence"/>
</dbReference>
<dbReference type="SUPFAM" id="SSF51126">
    <property type="entry name" value="Pectin lyase-like"/>
    <property type="match status" value="1"/>
</dbReference>
<keyword evidence="4" id="KW-0964">Secreted</keyword>
<dbReference type="SMART" id="SM00710">
    <property type="entry name" value="PbH1"/>
    <property type="match status" value="4"/>
</dbReference>
<dbReference type="GO" id="GO:0005975">
    <property type="term" value="P:carbohydrate metabolic process"/>
    <property type="evidence" value="ECO:0007669"/>
    <property type="project" value="InterPro"/>
</dbReference>
<evidence type="ECO:0000256" key="6">
    <source>
        <dbReference type="ARBA" id="ARBA00023295"/>
    </source>
</evidence>
<evidence type="ECO:0000256" key="2">
    <source>
        <dbReference type="ARBA" id="ARBA00008834"/>
    </source>
</evidence>
<evidence type="ECO:0000313" key="11">
    <source>
        <dbReference type="Proteomes" id="UP001443914"/>
    </source>
</evidence>
<reference evidence="10" key="1">
    <citation type="submission" date="2024-03" db="EMBL/GenBank/DDBJ databases">
        <title>WGS assembly of Saponaria officinalis var. Norfolk2.</title>
        <authorList>
            <person name="Jenkins J."/>
            <person name="Shu S."/>
            <person name="Grimwood J."/>
            <person name="Barry K."/>
            <person name="Goodstein D."/>
            <person name="Schmutz J."/>
            <person name="Leebens-Mack J."/>
            <person name="Osbourn A."/>
        </authorList>
    </citation>
    <scope>NUCLEOTIDE SEQUENCE [LARGE SCALE GENOMIC DNA]</scope>
    <source>
        <strain evidence="10">JIC</strain>
    </source>
</reference>
<dbReference type="InterPro" id="IPR012334">
    <property type="entry name" value="Pectin_lyas_fold"/>
</dbReference>
<feature type="active site" evidence="8">
    <location>
        <position position="231"/>
    </location>
</feature>
<dbReference type="InterPro" id="IPR011050">
    <property type="entry name" value="Pectin_lyase_fold/virulence"/>
</dbReference>
<dbReference type="Gene3D" id="2.160.20.10">
    <property type="entry name" value="Single-stranded right-handed beta-helix, Pectin lyase-like"/>
    <property type="match status" value="1"/>
</dbReference>
<evidence type="ECO:0000256" key="9">
    <source>
        <dbReference type="RuleBase" id="RU361169"/>
    </source>
</evidence>
<proteinExistence type="inferred from homology"/>
<sequence length="383" mass="41435">MVLSFNFSPCRATIVYNVLQFGAKPNGKVDTSKAFLKSWNKACKTDRPTIIEVPKGRFLLKPLTFKGNKCNNQNITLSIKGSLIAPMDHRILGKVENWITFKAVTGVSIVGGVLDARGPSWWSCKTSGNVDCSDGATTLRMLNSNNVHISGLTSLNSQMFHIGINGCQNVHIEGVDVIASADSPNTDGIHVQSSMHVTIINSTMRTGDDCISIGPGVKNVHIEDILCGPGHGISIGSLGWTEKESGVQNVTVKSVVISNTTNGLRIKSWARPSTGFVQDILYQNIKLQHVENPIIVDQNYCPNHQNCPNKESGIKISNVIYSGIYGTSATKEAITFECSTTYPCTSIKLENINITSSFNQKVISICTNVVGLALGMVQPKSCF</sequence>
<dbReference type="EMBL" id="JBDFQZ010000004">
    <property type="protein sequence ID" value="KAK9735857.1"/>
    <property type="molecule type" value="Genomic_DNA"/>
</dbReference>
<gene>
    <name evidence="10" type="ORF">RND81_04G233000</name>
</gene>
<comment type="subcellular location">
    <subcellularLocation>
        <location evidence="1">Secreted</location>
        <location evidence="1">Cell wall</location>
    </subcellularLocation>
</comment>
<dbReference type="InterPro" id="IPR006626">
    <property type="entry name" value="PbH1"/>
</dbReference>
<evidence type="ECO:0008006" key="12">
    <source>
        <dbReference type="Google" id="ProtNLM"/>
    </source>
</evidence>
<dbReference type="GO" id="GO:0004650">
    <property type="term" value="F:polygalacturonase activity"/>
    <property type="evidence" value="ECO:0007669"/>
    <property type="project" value="InterPro"/>
</dbReference>
<evidence type="ECO:0000256" key="1">
    <source>
        <dbReference type="ARBA" id="ARBA00004191"/>
    </source>
</evidence>
<evidence type="ECO:0000256" key="8">
    <source>
        <dbReference type="PROSITE-ProRule" id="PRU10052"/>
    </source>
</evidence>
<dbReference type="AlphaFoldDB" id="A0AAW1LP89"/>
<comment type="similarity">
    <text evidence="2 9">Belongs to the glycosyl hydrolase 28 family.</text>
</comment>
<keyword evidence="7" id="KW-0961">Cell wall biogenesis/degradation</keyword>
<dbReference type="Pfam" id="PF00295">
    <property type="entry name" value="Glyco_hydro_28"/>
    <property type="match status" value="1"/>
</dbReference>
<keyword evidence="3" id="KW-0134">Cell wall</keyword>
<evidence type="ECO:0000256" key="4">
    <source>
        <dbReference type="ARBA" id="ARBA00022525"/>
    </source>
</evidence>
<evidence type="ECO:0000256" key="3">
    <source>
        <dbReference type="ARBA" id="ARBA00022512"/>
    </source>
</evidence>
<dbReference type="FunFam" id="2.160.20.10:FF:000004">
    <property type="entry name" value="Pectin lyase-like superfamily protein"/>
    <property type="match status" value="1"/>
</dbReference>
<dbReference type="GO" id="GO:0071555">
    <property type="term" value="P:cell wall organization"/>
    <property type="evidence" value="ECO:0007669"/>
    <property type="project" value="UniProtKB-KW"/>
</dbReference>
<evidence type="ECO:0000256" key="7">
    <source>
        <dbReference type="ARBA" id="ARBA00023316"/>
    </source>
</evidence>
<dbReference type="PROSITE" id="PS00502">
    <property type="entry name" value="POLYGALACTURONASE"/>
    <property type="match status" value="1"/>
</dbReference>
<accession>A0AAW1LP89</accession>
<organism evidence="10 11">
    <name type="scientific">Saponaria officinalis</name>
    <name type="common">Common soapwort</name>
    <name type="synonym">Lychnis saponaria</name>
    <dbReference type="NCBI Taxonomy" id="3572"/>
    <lineage>
        <taxon>Eukaryota</taxon>
        <taxon>Viridiplantae</taxon>
        <taxon>Streptophyta</taxon>
        <taxon>Embryophyta</taxon>
        <taxon>Tracheophyta</taxon>
        <taxon>Spermatophyta</taxon>
        <taxon>Magnoliopsida</taxon>
        <taxon>eudicotyledons</taxon>
        <taxon>Gunneridae</taxon>
        <taxon>Pentapetalae</taxon>
        <taxon>Caryophyllales</taxon>
        <taxon>Caryophyllaceae</taxon>
        <taxon>Caryophylleae</taxon>
        <taxon>Saponaria</taxon>
    </lineage>
</organism>
<evidence type="ECO:0000313" key="10">
    <source>
        <dbReference type="EMBL" id="KAK9735857.1"/>
    </source>
</evidence>
<dbReference type="InterPro" id="IPR000743">
    <property type="entry name" value="Glyco_hydro_28"/>
</dbReference>